<protein>
    <submittedName>
        <fullName evidence="1">Uncharacterized protein</fullName>
    </submittedName>
</protein>
<name>A0ACC1LHF6_9FUNG</name>
<keyword evidence="2" id="KW-1185">Reference proteome</keyword>
<reference evidence="1" key="1">
    <citation type="submission" date="2022-07" db="EMBL/GenBank/DDBJ databases">
        <title>Phylogenomic reconstructions and comparative analyses of Kickxellomycotina fungi.</title>
        <authorList>
            <person name="Reynolds N.K."/>
            <person name="Stajich J.E."/>
            <person name="Barry K."/>
            <person name="Grigoriev I.V."/>
            <person name="Crous P."/>
            <person name="Smith M.E."/>
        </authorList>
    </citation>
    <scope>NUCLEOTIDE SEQUENCE</scope>
    <source>
        <strain evidence="1">BCRC 34780</strain>
    </source>
</reference>
<evidence type="ECO:0000313" key="2">
    <source>
        <dbReference type="Proteomes" id="UP001140087"/>
    </source>
</evidence>
<gene>
    <name evidence="1" type="ORF">H4R21_000364</name>
</gene>
<organism evidence="1 2">
    <name type="scientific">Coemansia helicoidea</name>
    <dbReference type="NCBI Taxonomy" id="1286919"/>
    <lineage>
        <taxon>Eukaryota</taxon>
        <taxon>Fungi</taxon>
        <taxon>Fungi incertae sedis</taxon>
        <taxon>Zoopagomycota</taxon>
        <taxon>Kickxellomycotina</taxon>
        <taxon>Kickxellomycetes</taxon>
        <taxon>Kickxellales</taxon>
        <taxon>Kickxellaceae</taxon>
        <taxon>Coemansia</taxon>
    </lineage>
</organism>
<dbReference type="Proteomes" id="UP001140087">
    <property type="component" value="Unassembled WGS sequence"/>
</dbReference>
<accession>A0ACC1LHF6</accession>
<comment type="caution">
    <text evidence="1">The sequence shown here is derived from an EMBL/GenBank/DDBJ whole genome shotgun (WGS) entry which is preliminary data.</text>
</comment>
<sequence>MIDPAPLRHLSLFDVVANFEWNIFASTGADGQVVFPNLYKLSIRYSAAGGRTDAAAADDGGCMGVRLRFPVLKRLHVFQCPQNCVLLSKAIYPPKLHRAVIECASGTGTLEKISGLVPSRELTVIMTHMDSDDMGSYYRAANKGFGSGAAADRLSLVLRTRRAVPDPARINWTHLAALNVHTSITTTTLLGLLAKMPNLDRLSATHLISSHRSDEFRVSHHHPSKDGQLRPMLPQARHVALRFVAELSLHHRDAGFVLYLITGMTALKSLSTTPTMQARLAKLVAKHASEHPHLQQIRLAAAA</sequence>
<dbReference type="EMBL" id="JANBUN010000038">
    <property type="protein sequence ID" value="KAJ2807716.1"/>
    <property type="molecule type" value="Genomic_DNA"/>
</dbReference>
<proteinExistence type="predicted"/>
<evidence type="ECO:0000313" key="1">
    <source>
        <dbReference type="EMBL" id="KAJ2807716.1"/>
    </source>
</evidence>